<name>A0ABR6CLG0_9BACI</name>
<feature type="transmembrane region" description="Helical" evidence="1">
    <location>
        <begin position="20"/>
        <end position="41"/>
    </location>
</feature>
<sequence>MLYYAIPRLSLTAGGLTSLFSAAWLLFALFAIAGNLTAILYSPKKVKKHKASMNKKKRIHYYQ</sequence>
<protein>
    <submittedName>
        <fullName evidence="2">Uncharacterized protein</fullName>
    </submittedName>
</protein>
<keyword evidence="1" id="KW-0472">Membrane</keyword>
<organism evidence="2 3">
    <name type="scientific">Peribacillus huizhouensis</name>
    <dbReference type="NCBI Taxonomy" id="1501239"/>
    <lineage>
        <taxon>Bacteria</taxon>
        <taxon>Bacillati</taxon>
        <taxon>Bacillota</taxon>
        <taxon>Bacilli</taxon>
        <taxon>Bacillales</taxon>
        <taxon>Bacillaceae</taxon>
        <taxon>Peribacillus</taxon>
    </lineage>
</organism>
<evidence type="ECO:0000313" key="3">
    <source>
        <dbReference type="Proteomes" id="UP000626697"/>
    </source>
</evidence>
<proteinExistence type="predicted"/>
<dbReference type="Proteomes" id="UP000626697">
    <property type="component" value="Unassembled WGS sequence"/>
</dbReference>
<comment type="caution">
    <text evidence="2">The sequence shown here is derived from an EMBL/GenBank/DDBJ whole genome shotgun (WGS) entry which is preliminary data.</text>
</comment>
<dbReference type="RefSeq" id="WP_051405030.1">
    <property type="nucleotide sequence ID" value="NZ_JACJHX010000002.1"/>
</dbReference>
<keyword evidence="1" id="KW-0812">Transmembrane</keyword>
<reference evidence="2 3" key="1">
    <citation type="submission" date="2020-08" db="EMBL/GenBank/DDBJ databases">
        <title>Genomic Encyclopedia of Type Strains, Phase IV (KMG-IV): sequencing the most valuable type-strain genomes for metagenomic binning, comparative biology and taxonomic classification.</title>
        <authorList>
            <person name="Goeker M."/>
        </authorList>
    </citation>
    <scope>NUCLEOTIDE SEQUENCE [LARGE SCALE GENOMIC DNA]</scope>
    <source>
        <strain evidence="2 3">DSM 105481</strain>
    </source>
</reference>
<keyword evidence="1" id="KW-1133">Transmembrane helix</keyword>
<evidence type="ECO:0000313" key="2">
    <source>
        <dbReference type="EMBL" id="MBA9025883.1"/>
    </source>
</evidence>
<keyword evidence="3" id="KW-1185">Reference proteome</keyword>
<gene>
    <name evidence="2" type="ORF">HNP81_001166</name>
</gene>
<accession>A0ABR6CLG0</accession>
<dbReference type="EMBL" id="JACJHX010000002">
    <property type="protein sequence ID" value="MBA9025883.1"/>
    <property type="molecule type" value="Genomic_DNA"/>
</dbReference>
<evidence type="ECO:0000256" key="1">
    <source>
        <dbReference type="SAM" id="Phobius"/>
    </source>
</evidence>